<feature type="domain" description="UspA" evidence="2">
    <location>
        <begin position="145"/>
        <end position="272"/>
    </location>
</feature>
<feature type="domain" description="UspA" evidence="2">
    <location>
        <begin position="1"/>
        <end position="137"/>
    </location>
</feature>
<dbReference type="PRINTS" id="PR01438">
    <property type="entry name" value="UNVRSLSTRESS"/>
</dbReference>
<name>A0A9X1RXN7_9FLAO</name>
<dbReference type="EMBL" id="JAJBZG010000002">
    <property type="protein sequence ID" value="MCB7481039.1"/>
    <property type="molecule type" value="Genomic_DNA"/>
</dbReference>
<dbReference type="Pfam" id="PF00582">
    <property type="entry name" value="Usp"/>
    <property type="match status" value="2"/>
</dbReference>
<dbReference type="SUPFAM" id="SSF52402">
    <property type="entry name" value="Adenine nucleotide alpha hydrolases-like"/>
    <property type="match status" value="2"/>
</dbReference>
<reference evidence="3" key="1">
    <citation type="submission" date="2021-10" db="EMBL/GenBank/DDBJ databases">
        <title>Gramella sp. ASW11-100T, isolated from marine sediment.</title>
        <authorList>
            <person name="Xia C."/>
        </authorList>
    </citation>
    <scope>NUCLEOTIDE SEQUENCE</scope>
    <source>
        <strain evidence="3">ASW11-100</strain>
    </source>
</reference>
<comment type="caution">
    <text evidence="3">The sequence shown here is derived from an EMBL/GenBank/DDBJ whole genome shotgun (WGS) entry which is preliminary data.</text>
</comment>
<dbReference type="InterPro" id="IPR006015">
    <property type="entry name" value="Universal_stress_UspA"/>
</dbReference>
<dbReference type="PANTHER" id="PTHR46268:SF6">
    <property type="entry name" value="UNIVERSAL STRESS PROTEIN UP12"/>
    <property type="match status" value="1"/>
</dbReference>
<accession>A0A9X1RXN7</accession>
<dbReference type="CDD" id="cd00293">
    <property type="entry name" value="USP-like"/>
    <property type="match status" value="2"/>
</dbReference>
<evidence type="ECO:0000313" key="3">
    <source>
        <dbReference type="EMBL" id="MCB7481039.1"/>
    </source>
</evidence>
<evidence type="ECO:0000256" key="1">
    <source>
        <dbReference type="ARBA" id="ARBA00008791"/>
    </source>
</evidence>
<dbReference type="InterPro" id="IPR014729">
    <property type="entry name" value="Rossmann-like_a/b/a_fold"/>
</dbReference>
<dbReference type="PANTHER" id="PTHR46268">
    <property type="entry name" value="STRESS RESPONSE PROTEIN NHAX"/>
    <property type="match status" value="1"/>
</dbReference>
<keyword evidence="4" id="KW-1185">Reference proteome</keyword>
<gene>
    <name evidence="3" type="ORF">LGQ90_07170</name>
</gene>
<dbReference type="Proteomes" id="UP001139414">
    <property type="component" value="Unassembled WGS sequence"/>
</dbReference>
<proteinExistence type="inferred from homology"/>
<sequence length="283" mass="32534">MKTILVPVDFSEYSEYALEVAASIARRQNSKIVVLHMLGWSESVLIKNEEHQAPHYRQIAKDRFKSFLKKEYLKNIPVVVTIRNDKLFREINEISKEYKSSLIVMGSQGSSGIKEFFIGSNTEKVIRWSETPVLVIKKRIKDFNIKKAVIAFDFDLEGIKTFKEALNFLKNFNCEPALLYVNLVQNFLSTIDMRARVHNFFEEAGMEDMGIQDKVVYYNDYSLEKGILNFSRETGSDAIVILTHGHKGIAYQFFGSVGEEIANHFVIPVLTFKIHTSDRSNDN</sequence>
<organism evidence="3 4">
    <name type="scientific">Christiangramia sediminis</name>
    <dbReference type="NCBI Taxonomy" id="2881336"/>
    <lineage>
        <taxon>Bacteria</taxon>
        <taxon>Pseudomonadati</taxon>
        <taxon>Bacteroidota</taxon>
        <taxon>Flavobacteriia</taxon>
        <taxon>Flavobacteriales</taxon>
        <taxon>Flavobacteriaceae</taxon>
        <taxon>Christiangramia</taxon>
    </lineage>
</organism>
<dbReference type="AlphaFoldDB" id="A0A9X1RXN7"/>
<comment type="similarity">
    <text evidence="1">Belongs to the universal stress protein A family.</text>
</comment>
<dbReference type="Gene3D" id="3.40.50.620">
    <property type="entry name" value="HUPs"/>
    <property type="match status" value="2"/>
</dbReference>
<dbReference type="RefSeq" id="WP_229339612.1">
    <property type="nucleotide sequence ID" value="NZ_JAJBZG010000002.1"/>
</dbReference>
<evidence type="ECO:0000313" key="4">
    <source>
        <dbReference type="Proteomes" id="UP001139414"/>
    </source>
</evidence>
<evidence type="ECO:0000259" key="2">
    <source>
        <dbReference type="Pfam" id="PF00582"/>
    </source>
</evidence>
<protein>
    <submittedName>
        <fullName evidence="3">Universal stress protein</fullName>
    </submittedName>
</protein>
<dbReference type="InterPro" id="IPR006016">
    <property type="entry name" value="UspA"/>
</dbReference>